<protein>
    <submittedName>
        <fullName evidence="1">Uncharacterized protein</fullName>
    </submittedName>
</protein>
<sequence length="82" mass="9105">MEINMRAIDLIAGGGMKQKRKQKPPPAAKFAVVLNPGTLFQQVDVYCSTLNNAEAWARDIREPDLEVDVMKVQPDGSLTTEF</sequence>
<dbReference type="OrthoDB" id="9947590at2"/>
<accession>A0A1H5F1C1</accession>
<dbReference type="EMBL" id="FNSC01000001">
    <property type="protein sequence ID" value="SED97169.1"/>
    <property type="molecule type" value="Genomic_DNA"/>
</dbReference>
<name>A0A1H5F1C1_PSEAG</name>
<proteinExistence type="predicted"/>
<organism evidence="1 2">
    <name type="scientific">Pseudomonas anguilliseptica</name>
    <dbReference type="NCBI Taxonomy" id="53406"/>
    <lineage>
        <taxon>Bacteria</taxon>
        <taxon>Pseudomonadati</taxon>
        <taxon>Pseudomonadota</taxon>
        <taxon>Gammaproteobacteria</taxon>
        <taxon>Pseudomonadales</taxon>
        <taxon>Pseudomonadaceae</taxon>
        <taxon>Pseudomonas</taxon>
    </lineage>
</organism>
<dbReference type="RefSeq" id="WP_139272699.1">
    <property type="nucleotide sequence ID" value="NZ_FNSC01000001.1"/>
</dbReference>
<gene>
    <name evidence="1" type="ORF">SAMN05421553_3755</name>
</gene>
<evidence type="ECO:0000313" key="2">
    <source>
        <dbReference type="Proteomes" id="UP000242849"/>
    </source>
</evidence>
<evidence type="ECO:0000313" key="1">
    <source>
        <dbReference type="EMBL" id="SED97169.1"/>
    </source>
</evidence>
<dbReference type="Proteomes" id="UP000242849">
    <property type="component" value="Unassembled WGS sequence"/>
</dbReference>
<reference evidence="2" key="1">
    <citation type="submission" date="2016-10" db="EMBL/GenBank/DDBJ databases">
        <authorList>
            <person name="Varghese N."/>
            <person name="Submissions S."/>
        </authorList>
    </citation>
    <scope>NUCLEOTIDE SEQUENCE [LARGE SCALE GENOMIC DNA]</scope>
    <source>
        <strain evidence="2">DSM 12111</strain>
    </source>
</reference>
<keyword evidence="2" id="KW-1185">Reference proteome</keyword>
<dbReference type="AlphaFoldDB" id="A0A1H5F1C1"/>